<keyword evidence="2" id="KW-1185">Reference proteome</keyword>
<dbReference type="Proteomes" id="UP001146351">
    <property type="component" value="Unassembled WGS sequence"/>
</dbReference>
<protein>
    <submittedName>
        <fullName evidence="1">Uncharacterized protein</fullName>
    </submittedName>
</protein>
<reference evidence="1" key="2">
    <citation type="journal article" date="2023" name="IMA Fungus">
        <title>Comparative genomic study of the Penicillium genus elucidates a diverse pangenome and 15 lateral gene transfer events.</title>
        <authorList>
            <person name="Petersen C."/>
            <person name="Sorensen T."/>
            <person name="Nielsen M.R."/>
            <person name="Sondergaard T.E."/>
            <person name="Sorensen J.L."/>
            <person name="Fitzpatrick D.A."/>
            <person name="Frisvad J.C."/>
            <person name="Nielsen K.L."/>
        </authorList>
    </citation>
    <scope>NUCLEOTIDE SEQUENCE</scope>
    <source>
        <strain evidence="1">IBT 21917</strain>
    </source>
</reference>
<evidence type="ECO:0000313" key="1">
    <source>
        <dbReference type="EMBL" id="KAJ5155458.1"/>
    </source>
</evidence>
<dbReference type="AlphaFoldDB" id="A0A9W9LGS0"/>
<evidence type="ECO:0000313" key="2">
    <source>
        <dbReference type="Proteomes" id="UP001146351"/>
    </source>
</evidence>
<proteinExistence type="predicted"/>
<dbReference type="EMBL" id="JAPQKO010000006">
    <property type="protein sequence ID" value="KAJ5155458.1"/>
    <property type="molecule type" value="Genomic_DNA"/>
</dbReference>
<gene>
    <name evidence="1" type="ORF">N7492_008261</name>
</gene>
<organism evidence="1 2">
    <name type="scientific">Penicillium capsulatum</name>
    <dbReference type="NCBI Taxonomy" id="69766"/>
    <lineage>
        <taxon>Eukaryota</taxon>
        <taxon>Fungi</taxon>
        <taxon>Dikarya</taxon>
        <taxon>Ascomycota</taxon>
        <taxon>Pezizomycotina</taxon>
        <taxon>Eurotiomycetes</taxon>
        <taxon>Eurotiomycetidae</taxon>
        <taxon>Eurotiales</taxon>
        <taxon>Aspergillaceae</taxon>
        <taxon>Penicillium</taxon>
    </lineage>
</organism>
<sequence length="65" mass="7372">MRGPVDESCIAGTRQIPPLRHCTIIPACCFSLPLFDREFDLSYLGLTAPAFPFDLLNFWRFPEAP</sequence>
<comment type="caution">
    <text evidence="1">The sequence shown here is derived from an EMBL/GenBank/DDBJ whole genome shotgun (WGS) entry which is preliminary data.</text>
</comment>
<accession>A0A9W9LGS0</accession>
<name>A0A9W9LGS0_9EURO</name>
<reference evidence="1" key="1">
    <citation type="submission" date="2022-11" db="EMBL/GenBank/DDBJ databases">
        <authorList>
            <person name="Petersen C."/>
        </authorList>
    </citation>
    <scope>NUCLEOTIDE SEQUENCE</scope>
    <source>
        <strain evidence="1">IBT 21917</strain>
    </source>
</reference>